<evidence type="ECO:0000313" key="1">
    <source>
        <dbReference type="EMBL" id="WNC14271.1"/>
    </source>
</evidence>
<proteinExistence type="predicted"/>
<dbReference type="RefSeq" id="WP_310766214.1">
    <property type="nucleotide sequence ID" value="NZ_CP134050.1"/>
</dbReference>
<dbReference type="Proteomes" id="UP001256827">
    <property type="component" value="Chromosome"/>
</dbReference>
<protein>
    <submittedName>
        <fullName evidence="1">Uncharacterized protein</fullName>
    </submittedName>
</protein>
<name>A0ABY9T4V9_BREBE</name>
<dbReference type="InterPro" id="IPR057808">
    <property type="entry name" value="YxiG"/>
</dbReference>
<evidence type="ECO:0000313" key="2">
    <source>
        <dbReference type="Proteomes" id="UP001256827"/>
    </source>
</evidence>
<reference evidence="1 2" key="1">
    <citation type="submission" date="2023-09" db="EMBL/GenBank/DDBJ databases">
        <title>Complete Genome and Methylome dissection of Bacillus brevis NEB573 original source of BbsI restriction endonuclease.</title>
        <authorList>
            <person name="Fomenkov A."/>
            <person name="Roberts R.D."/>
        </authorList>
    </citation>
    <scope>NUCLEOTIDE SEQUENCE [LARGE SCALE GENOMIC DNA]</scope>
    <source>
        <strain evidence="1 2">NEB573</strain>
    </source>
</reference>
<keyword evidence="2" id="KW-1185">Reference proteome</keyword>
<organism evidence="1 2">
    <name type="scientific">Brevibacillus brevis</name>
    <name type="common">Bacillus brevis</name>
    <dbReference type="NCBI Taxonomy" id="1393"/>
    <lineage>
        <taxon>Bacteria</taxon>
        <taxon>Bacillati</taxon>
        <taxon>Bacillota</taxon>
        <taxon>Bacilli</taxon>
        <taxon>Bacillales</taxon>
        <taxon>Paenibacillaceae</taxon>
        <taxon>Brevibacillus</taxon>
    </lineage>
</organism>
<dbReference type="Pfam" id="PF24711">
    <property type="entry name" value="YxiG"/>
    <property type="match status" value="1"/>
</dbReference>
<dbReference type="EMBL" id="CP134050">
    <property type="protein sequence ID" value="WNC14271.1"/>
    <property type="molecule type" value="Genomic_DNA"/>
</dbReference>
<accession>A0ABY9T4V9</accession>
<sequence>MSKFEDMIGMLWGCRVYDYNVDMLQHRIYLDVVRNYDGTEEKFEVVFKNVLSFVWINDCGETRKILSEWEFLDLVSFDTVSDTAIRIIGDEFASQYCATPNICIEIWNSILLIEAEKVSIGNQEFVLK</sequence>
<gene>
    <name evidence="1" type="ORF">RGB73_26925</name>
</gene>